<evidence type="ECO:0000313" key="9">
    <source>
        <dbReference type="Proteomes" id="UP001159405"/>
    </source>
</evidence>
<keyword evidence="4 5" id="KW-0238">DNA-binding</keyword>
<feature type="non-terminal residue" evidence="8">
    <location>
        <position position="266"/>
    </location>
</feature>
<proteinExistence type="predicted"/>
<organism evidence="8 9">
    <name type="scientific">Porites lobata</name>
    <dbReference type="NCBI Taxonomy" id="104759"/>
    <lineage>
        <taxon>Eukaryota</taxon>
        <taxon>Metazoa</taxon>
        <taxon>Cnidaria</taxon>
        <taxon>Anthozoa</taxon>
        <taxon>Hexacorallia</taxon>
        <taxon>Scleractinia</taxon>
        <taxon>Fungiina</taxon>
        <taxon>Poritidae</taxon>
        <taxon>Porites</taxon>
    </lineage>
</organism>
<feature type="non-terminal residue" evidence="8">
    <location>
        <position position="1"/>
    </location>
</feature>
<keyword evidence="1" id="KW-0479">Metal-binding</keyword>
<sequence>DLSFFCFPSGHFRTLWKNFCRRCDPEFQNQRNPRICSAHFEASSIKKSLCGRKEVIPGELPKYFNPSTHQCRVSSREKRLEDRKRRAVDEKRPEPQKRSLTEEDKDICFLSDDAALLDHNYCHLLPNDKGTQTDFPYEDLENAELKSKLSNKKQLKRELFVDDVLKDDESVKFFTGIPSLACFMMIFNLLKPFAEKLKYWDKNKEKKKISYQKIQVKKKPGKQRLLTIMEEFILTLVRLRLGLLSRHLTDIFGVSEGSVSKVFTTW</sequence>
<dbReference type="PROSITE" id="PS50950">
    <property type="entry name" value="ZF_THAP"/>
    <property type="match status" value="1"/>
</dbReference>
<dbReference type="InterPro" id="IPR027805">
    <property type="entry name" value="Transposase_HTH_dom"/>
</dbReference>
<feature type="domain" description="THAP-type" evidence="7">
    <location>
        <begin position="1"/>
        <end position="64"/>
    </location>
</feature>
<dbReference type="Pfam" id="PF13613">
    <property type="entry name" value="HTH_Tnp_4"/>
    <property type="match status" value="1"/>
</dbReference>
<evidence type="ECO:0000256" key="2">
    <source>
        <dbReference type="ARBA" id="ARBA00022771"/>
    </source>
</evidence>
<reference evidence="8 9" key="1">
    <citation type="submission" date="2022-05" db="EMBL/GenBank/DDBJ databases">
        <authorList>
            <consortium name="Genoscope - CEA"/>
            <person name="William W."/>
        </authorList>
    </citation>
    <scope>NUCLEOTIDE SEQUENCE [LARGE SCALE GENOMIC DNA]</scope>
</reference>
<gene>
    <name evidence="8" type="ORF">PLOB_00007617</name>
</gene>
<evidence type="ECO:0000256" key="3">
    <source>
        <dbReference type="ARBA" id="ARBA00022833"/>
    </source>
</evidence>
<comment type="caution">
    <text evidence="8">The sequence shown here is derived from an EMBL/GenBank/DDBJ whole genome shotgun (WGS) entry which is preliminary data.</text>
</comment>
<dbReference type="SUPFAM" id="SSF57716">
    <property type="entry name" value="Glucocorticoid receptor-like (DNA-binding domain)"/>
    <property type="match status" value="1"/>
</dbReference>
<keyword evidence="2 5" id="KW-0863">Zinc-finger</keyword>
<keyword evidence="9" id="KW-1185">Reference proteome</keyword>
<name>A0ABN8QLP4_9CNID</name>
<feature type="region of interest" description="Disordered" evidence="6">
    <location>
        <begin position="74"/>
        <end position="99"/>
    </location>
</feature>
<keyword evidence="3" id="KW-0862">Zinc</keyword>
<evidence type="ECO:0000256" key="6">
    <source>
        <dbReference type="SAM" id="MobiDB-lite"/>
    </source>
</evidence>
<evidence type="ECO:0000256" key="5">
    <source>
        <dbReference type="PROSITE-ProRule" id="PRU00309"/>
    </source>
</evidence>
<dbReference type="SMART" id="SM00980">
    <property type="entry name" value="THAP"/>
    <property type="match status" value="1"/>
</dbReference>
<dbReference type="PANTHER" id="PTHR23080">
    <property type="entry name" value="THAP DOMAIN PROTEIN"/>
    <property type="match status" value="1"/>
</dbReference>
<evidence type="ECO:0000313" key="8">
    <source>
        <dbReference type="EMBL" id="CAH3166340.1"/>
    </source>
</evidence>
<evidence type="ECO:0000259" key="7">
    <source>
        <dbReference type="PROSITE" id="PS50950"/>
    </source>
</evidence>
<dbReference type="Pfam" id="PF05485">
    <property type="entry name" value="THAP"/>
    <property type="match status" value="1"/>
</dbReference>
<dbReference type="Proteomes" id="UP001159405">
    <property type="component" value="Unassembled WGS sequence"/>
</dbReference>
<dbReference type="InterPro" id="IPR006612">
    <property type="entry name" value="THAP_Znf"/>
</dbReference>
<evidence type="ECO:0000256" key="4">
    <source>
        <dbReference type="ARBA" id="ARBA00023125"/>
    </source>
</evidence>
<dbReference type="EMBL" id="CALNXK010000136">
    <property type="protein sequence ID" value="CAH3166340.1"/>
    <property type="molecule type" value="Genomic_DNA"/>
</dbReference>
<evidence type="ECO:0000256" key="1">
    <source>
        <dbReference type="ARBA" id="ARBA00022723"/>
    </source>
</evidence>
<accession>A0ABN8QLP4</accession>
<protein>
    <recommendedName>
        <fullName evidence="7">THAP-type domain-containing protein</fullName>
    </recommendedName>
</protein>